<gene>
    <name evidence="1" type="ORF">GGI19_005351</name>
</gene>
<comment type="caution">
    <text evidence="1">The sequence shown here is derived from an EMBL/GenBank/DDBJ whole genome shotgun (WGS) entry which is preliminary data.</text>
</comment>
<evidence type="ECO:0000313" key="2">
    <source>
        <dbReference type="Proteomes" id="UP001140011"/>
    </source>
</evidence>
<dbReference type="Proteomes" id="UP001140011">
    <property type="component" value="Unassembled WGS sequence"/>
</dbReference>
<name>A0A9W8GTW3_9FUNG</name>
<protein>
    <submittedName>
        <fullName evidence="1">Uncharacterized protein</fullName>
    </submittedName>
</protein>
<reference evidence="1" key="1">
    <citation type="submission" date="2022-07" db="EMBL/GenBank/DDBJ databases">
        <title>Phylogenomic reconstructions and comparative analyses of Kickxellomycotina fungi.</title>
        <authorList>
            <person name="Reynolds N.K."/>
            <person name="Stajich J.E."/>
            <person name="Barry K."/>
            <person name="Grigoriev I.V."/>
            <person name="Crous P."/>
            <person name="Smith M.E."/>
        </authorList>
    </citation>
    <scope>NUCLEOTIDE SEQUENCE</scope>
    <source>
        <strain evidence="1">BCRC 34297</strain>
    </source>
</reference>
<sequence length="575" mass="64948">MDSPRSLFQTLPMLLVRKVVEYLEGRSRASFDIDISKHNERKAVLNPLLLVSERWRAAALESICDNCTLSFNYSSRAVEVAIPAWPADFSYPRFRKSRLVKRVVVPLYLWKDMCDGAFCEALSTIQYENLSFPAANALILLLSKATDNDVSTTAVTTKEKVVNFARSLMYLAPVARSVSLRLLSLCELEPNYEQLYDALVSELYRGKITSLDVRNRLNQVEPTSLGHFSLSISLLGVSGLTSIAHGSDVSCAPFSRLAYLNATTLKKLDIEIAEEMNWLDLIYGGTEVLTVYSELESLSLRVVDVPYTTTWAAIEDVAPFPLLSTLYLSGGYPFDDDLVFRGNGGTLQNLQIPFSTIARNIMGRFNVLKRSGVTRMNRIYIGEVTERDREFVEGNAEVPIEQQIHRMVEMVATLKLDEDTTDFRMFYAMHDAPSTATLQHLELHNVRHMTSNLIKVLSAIPSLVSCSCNLYELGPSIDEIPADERPSRLRTKYYPMGSNFKTWRLLRVDNKDAPIDVTVYSSMLLAVLCPNFRQVDLPLNLRNDFGRKIAWATFNDPFKPYAESVGRLVYREVSE</sequence>
<dbReference type="EMBL" id="JANBUH010000650">
    <property type="protein sequence ID" value="KAJ2750004.1"/>
    <property type="molecule type" value="Genomic_DNA"/>
</dbReference>
<accession>A0A9W8GTW3</accession>
<evidence type="ECO:0000313" key="1">
    <source>
        <dbReference type="EMBL" id="KAJ2750004.1"/>
    </source>
</evidence>
<proteinExistence type="predicted"/>
<dbReference type="AlphaFoldDB" id="A0A9W8GTW3"/>
<dbReference type="OrthoDB" id="5573764at2759"/>
<keyword evidence="2" id="KW-1185">Reference proteome</keyword>
<organism evidence="1 2">
    <name type="scientific">Coemansia pectinata</name>
    <dbReference type="NCBI Taxonomy" id="1052879"/>
    <lineage>
        <taxon>Eukaryota</taxon>
        <taxon>Fungi</taxon>
        <taxon>Fungi incertae sedis</taxon>
        <taxon>Zoopagomycota</taxon>
        <taxon>Kickxellomycotina</taxon>
        <taxon>Kickxellomycetes</taxon>
        <taxon>Kickxellales</taxon>
        <taxon>Kickxellaceae</taxon>
        <taxon>Coemansia</taxon>
    </lineage>
</organism>